<name>A0A0B6ZNX6_9EUPU</name>
<sequence length="51" mass="5582">MGVHPARQVRAPLAFDLIVKISQSTPLEGGVDLCLLHDINSLLIFTLPKKD</sequence>
<reference evidence="1" key="1">
    <citation type="submission" date="2014-12" db="EMBL/GenBank/DDBJ databases">
        <title>Insight into the proteome of Arion vulgaris.</title>
        <authorList>
            <person name="Aradska J."/>
            <person name="Bulat T."/>
            <person name="Smidak R."/>
            <person name="Sarate P."/>
            <person name="Gangsoo J."/>
            <person name="Sialana F."/>
            <person name="Bilban M."/>
            <person name="Lubec G."/>
        </authorList>
    </citation>
    <scope>NUCLEOTIDE SEQUENCE</scope>
    <source>
        <tissue evidence="1">Skin</tissue>
    </source>
</reference>
<proteinExistence type="predicted"/>
<accession>A0A0B6ZNX6</accession>
<protein>
    <submittedName>
        <fullName evidence="1">Uncharacterized protein</fullName>
    </submittedName>
</protein>
<dbReference type="AlphaFoldDB" id="A0A0B6ZNX6"/>
<gene>
    <name evidence="1" type="primary">ORF70567</name>
</gene>
<evidence type="ECO:0000313" key="1">
    <source>
        <dbReference type="EMBL" id="CEK69531.1"/>
    </source>
</evidence>
<organism evidence="1">
    <name type="scientific">Arion vulgaris</name>
    <dbReference type="NCBI Taxonomy" id="1028688"/>
    <lineage>
        <taxon>Eukaryota</taxon>
        <taxon>Metazoa</taxon>
        <taxon>Spiralia</taxon>
        <taxon>Lophotrochozoa</taxon>
        <taxon>Mollusca</taxon>
        <taxon>Gastropoda</taxon>
        <taxon>Heterobranchia</taxon>
        <taxon>Euthyneura</taxon>
        <taxon>Panpulmonata</taxon>
        <taxon>Eupulmonata</taxon>
        <taxon>Stylommatophora</taxon>
        <taxon>Helicina</taxon>
        <taxon>Arionoidea</taxon>
        <taxon>Arionidae</taxon>
        <taxon>Arion</taxon>
    </lineage>
</organism>
<dbReference type="EMBL" id="HACG01022666">
    <property type="protein sequence ID" value="CEK69531.1"/>
    <property type="molecule type" value="Transcribed_RNA"/>
</dbReference>